<dbReference type="AlphaFoldDB" id="A0AAN8X8G2"/>
<evidence type="ECO:0000313" key="2">
    <source>
        <dbReference type="Proteomes" id="UP001381693"/>
    </source>
</evidence>
<proteinExistence type="predicted"/>
<accession>A0AAN8X8G2</accession>
<dbReference type="EMBL" id="JAXCGZ010011933">
    <property type="protein sequence ID" value="KAK7073924.1"/>
    <property type="molecule type" value="Genomic_DNA"/>
</dbReference>
<reference evidence="1 2" key="1">
    <citation type="submission" date="2023-11" db="EMBL/GenBank/DDBJ databases">
        <title>Halocaridina rubra genome assembly.</title>
        <authorList>
            <person name="Smith C."/>
        </authorList>
    </citation>
    <scope>NUCLEOTIDE SEQUENCE [LARGE SCALE GENOMIC DNA]</scope>
    <source>
        <strain evidence="1">EP-1</strain>
        <tissue evidence="1">Whole</tissue>
    </source>
</reference>
<evidence type="ECO:0000313" key="1">
    <source>
        <dbReference type="EMBL" id="KAK7073924.1"/>
    </source>
</evidence>
<organism evidence="1 2">
    <name type="scientific">Halocaridina rubra</name>
    <name type="common">Hawaiian red shrimp</name>
    <dbReference type="NCBI Taxonomy" id="373956"/>
    <lineage>
        <taxon>Eukaryota</taxon>
        <taxon>Metazoa</taxon>
        <taxon>Ecdysozoa</taxon>
        <taxon>Arthropoda</taxon>
        <taxon>Crustacea</taxon>
        <taxon>Multicrustacea</taxon>
        <taxon>Malacostraca</taxon>
        <taxon>Eumalacostraca</taxon>
        <taxon>Eucarida</taxon>
        <taxon>Decapoda</taxon>
        <taxon>Pleocyemata</taxon>
        <taxon>Caridea</taxon>
        <taxon>Atyoidea</taxon>
        <taxon>Atyidae</taxon>
        <taxon>Halocaridina</taxon>
    </lineage>
</organism>
<comment type="caution">
    <text evidence="1">The sequence shown here is derived from an EMBL/GenBank/DDBJ whole genome shotgun (WGS) entry which is preliminary data.</text>
</comment>
<feature type="non-terminal residue" evidence="1">
    <location>
        <position position="70"/>
    </location>
</feature>
<gene>
    <name evidence="1" type="ORF">SK128_020500</name>
</gene>
<feature type="non-terminal residue" evidence="1">
    <location>
        <position position="1"/>
    </location>
</feature>
<keyword evidence="2" id="KW-1185">Reference proteome</keyword>
<sequence>QCVVPSVDAASRFPAQVSEVPEINPSESDTGTDAVACAAWGCWESPTTRSNIDNQFHIDSIKRIATHNKE</sequence>
<dbReference type="Proteomes" id="UP001381693">
    <property type="component" value="Unassembled WGS sequence"/>
</dbReference>
<name>A0AAN8X8G2_HALRR</name>
<protein>
    <submittedName>
        <fullName evidence="1">Uncharacterized protein</fullName>
    </submittedName>
</protein>